<comment type="subcellular location">
    <subcellularLocation>
        <location evidence="3">Nucleus</location>
    </subcellularLocation>
</comment>
<reference evidence="6 7" key="1">
    <citation type="journal article" date="2018" name="Mol. Plant">
        <title>The genome of Artemisia annua provides insight into the evolution of Asteraceae family and artemisinin biosynthesis.</title>
        <authorList>
            <person name="Shen Q."/>
            <person name="Zhang L."/>
            <person name="Liao Z."/>
            <person name="Wang S."/>
            <person name="Yan T."/>
            <person name="Shi P."/>
            <person name="Liu M."/>
            <person name="Fu X."/>
            <person name="Pan Q."/>
            <person name="Wang Y."/>
            <person name="Lv Z."/>
            <person name="Lu X."/>
            <person name="Zhang F."/>
            <person name="Jiang W."/>
            <person name="Ma Y."/>
            <person name="Chen M."/>
            <person name="Hao X."/>
            <person name="Li L."/>
            <person name="Tang Y."/>
            <person name="Lv G."/>
            <person name="Zhou Y."/>
            <person name="Sun X."/>
            <person name="Brodelius P.E."/>
            <person name="Rose J.K.C."/>
            <person name="Tang K."/>
        </authorList>
    </citation>
    <scope>NUCLEOTIDE SEQUENCE [LARGE SCALE GENOMIC DNA]</scope>
    <source>
        <strain evidence="7">cv. Huhao1</strain>
        <tissue evidence="6">Leaf</tissue>
    </source>
</reference>
<comment type="domain">
    <text evidence="3">The QLQ domain and WRC domain may be involved in protein-protein interaction and DNA-binding, respectively.</text>
</comment>
<name>A0A2U1KMN7_ARTAN</name>
<feature type="domain" description="WRC" evidence="5">
    <location>
        <begin position="182"/>
        <end position="228"/>
    </location>
</feature>
<protein>
    <recommendedName>
        <fullName evidence="3">Growth-regulating factor</fullName>
    </recommendedName>
</protein>
<dbReference type="GO" id="GO:0005524">
    <property type="term" value="F:ATP binding"/>
    <property type="evidence" value="ECO:0007669"/>
    <property type="project" value="UniProtKB-UniRule"/>
</dbReference>
<evidence type="ECO:0000313" key="6">
    <source>
        <dbReference type="EMBL" id="PWA37971.1"/>
    </source>
</evidence>
<dbReference type="PROSITE" id="PS51667">
    <property type="entry name" value="WRC"/>
    <property type="match status" value="2"/>
</dbReference>
<dbReference type="PANTHER" id="PTHR31602:SF8">
    <property type="entry name" value="GROWTH-REGULATING FACTOR 5"/>
    <property type="match status" value="1"/>
</dbReference>
<proteinExistence type="inferred from homology"/>
<dbReference type="GO" id="GO:0005634">
    <property type="term" value="C:nucleus"/>
    <property type="evidence" value="ECO:0007669"/>
    <property type="project" value="UniProtKB-SubCell"/>
</dbReference>
<evidence type="ECO:0000259" key="5">
    <source>
        <dbReference type="PROSITE" id="PS51667"/>
    </source>
</evidence>
<comment type="caution">
    <text evidence="6">The sequence shown here is derived from an EMBL/GenBank/DDBJ whole genome shotgun (WGS) entry which is preliminary data.</text>
</comment>
<comment type="caution">
    <text evidence="2">Lacks conserved residue(s) required for the propagation of feature annotation.</text>
</comment>
<dbReference type="AlphaFoldDB" id="A0A2U1KMN7"/>
<keyword evidence="3" id="KW-0804">Transcription</keyword>
<sequence>MDTEPGRCRRTDGRKWRCRSAVIPNQKYCLRHMHRGCNRSRKPVEVLNTVLVSTNSTTTSSISSLKATPILQSVAGGNAKNQNKVQINDQSYKIKKDSTENVVTHLESSLSPESVLQHCNDQEGYFLHCNHSIIRTTAIRNRESISKEVLTVGIFLTSYLPFTSVAQHCGTSSNNHTSVLAVNHSKRCRRTDGKKWRCSKTVQPEQKYCEQHMCGSAKKDDYRQYLNTSMSYSVGGSYKQMGDEEKQSNDDSSISSSSDDNNGSDSNGATISSDSPPSLCETYLKTTSVLNSA</sequence>
<dbReference type="Proteomes" id="UP000245207">
    <property type="component" value="Unassembled WGS sequence"/>
</dbReference>
<dbReference type="PANTHER" id="PTHR31602">
    <property type="entry name" value="GROWTH-REGULATING FACTOR 5"/>
    <property type="match status" value="1"/>
</dbReference>
<accession>A0A2U1KMN7</accession>
<dbReference type="InterPro" id="IPR031137">
    <property type="entry name" value="GRF"/>
</dbReference>
<organism evidence="6 7">
    <name type="scientific">Artemisia annua</name>
    <name type="common">Sweet wormwood</name>
    <dbReference type="NCBI Taxonomy" id="35608"/>
    <lineage>
        <taxon>Eukaryota</taxon>
        <taxon>Viridiplantae</taxon>
        <taxon>Streptophyta</taxon>
        <taxon>Embryophyta</taxon>
        <taxon>Tracheophyta</taxon>
        <taxon>Spermatophyta</taxon>
        <taxon>Magnoliopsida</taxon>
        <taxon>eudicotyledons</taxon>
        <taxon>Gunneridae</taxon>
        <taxon>Pentapetalae</taxon>
        <taxon>asterids</taxon>
        <taxon>campanulids</taxon>
        <taxon>Asterales</taxon>
        <taxon>Asteraceae</taxon>
        <taxon>Asteroideae</taxon>
        <taxon>Anthemideae</taxon>
        <taxon>Artemisiinae</taxon>
        <taxon>Artemisia</taxon>
    </lineage>
</organism>
<feature type="compositionally biased region" description="Low complexity" evidence="4">
    <location>
        <begin position="250"/>
        <end position="267"/>
    </location>
</feature>
<comment type="function">
    <text evidence="3">Transcription activator.</text>
</comment>
<dbReference type="GO" id="GO:0032502">
    <property type="term" value="P:developmental process"/>
    <property type="evidence" value="ECO:0007669"/>
    <property type="project" value="InterPro"/>
</dbReference>
<keyword evidence="7" id="KW-1185">Reference proteome</keyword>
<evidence type="ECO:0000256" key="4">
    <source>
        <dbReference type="SAM" id="MobiDB-lite"/>
    </source>
</evidence>
<dbReference type="GO" id="GO:0006351">
    <property type="term" value="P:DNA-templated transcription"/>
    <property type="evidence" value="ECO:0007669"/>
    <property type="project" value="UniProtKB-UniRule"/>
</dbReference>
<dbReference type="Pfam" id="PF08879">
    <property type="entry name" value="WRC"/>
    <property type="match status" value="2"/>
</dbReference>
<evidence type="ECO:0000313" key="7">
    <source>
        <dbReference type="Proteomes" id="UP000245207"/>
    </source>
</evidence>
<gene>
    <name evidence="6" type="ORF">CTI12_AA584240</name>
</gene>
<evidence type="ECO:0000256" key="3">
    <source>
        <dbReference type="RuleBase" id="RU367127"/>
    </source>
</evidence>
<dbReference type="OrthoDB" id="1103109at2759"/>
<keyword evidence="3" id="KW-0805">Transcription regulation</keyword>
<dbReference type="InterPro" id="IPR014977">
    <property type="entry name" value="WRC_dom"/>
</dbReference>
<keyword evidence="1 3" id="KW-0539">Nucleus</keyword>
<comment type="similarity">
    <text evidence="3">Belongs to the GRF family.</text>
</comment>
<evidence type="ECO:0000256" key="2">
    <source>
        <dbReference type="PROSITE-ProRule" id="PRU01002"/>
    </source>
</evidence>
<dbReference type="STRING" id="35608.A0A2U1KMN7"/>
<evidence type="ECO:0000256" key="1">
    <source>
        <dbReference type="ARBA" id="ARBA00023242"/>
    </source>
</evidence>
<feature type="region of interest" description="Disordered" evidence="4">
    <location>
        <begin position="236"/>
        <end position="279"/>
    </location>
</feature>
<dbReference type="EMBL" id="PKPP01016147">
    <property type="protein sequence ID" value="PWA37971.1"/>
    <property type="molecule type" value="Genomic_DNA"/>
</dbReference>
<feature type="domain" description="WRC" evidence="5">
    <location>
        <begin position="2"/>
        <end position="46"/>
    </location>
</feature>
<keyword evidence="3" id="KW-0010">Activator</keyword>